<evidence type="ECO:0000313" key="2">
    <source>
        <dbReference type="Proteomes" id="UP000751190"/>
    </source>
</evidence>
<dbReference type="OrthoDB" id="2014201at2759"/>
<gene>
    <name evidence="1" type="ORF">KFE25_002519</name>
</gene>
<dbReference type="Proteomes" id="UP000751190">
    <property type="component" value="Unassembled WGS sequence"/>
</dbReference>
<proteinExistence type="predicted"/>
<comment type="caution">
    <text evidence="1">The sequence shown here is derived from an EMBL/GenBank/DDBJ whole genome shotgun (WGS) entry which is preliminary data.</text>
</comment>
<sequence length="469" mass="50670">MAAPRAGAALRAALVGAAVALALMVVRWAHAALREPADDEALPAGRPLRLAIAAHLWLSPCVALPANGACALHMPSATTPRPPLDRRLPSGLCGLVKWCSDASALARELPARLERLAASAPPRERARLHLPWSAHVVISTNLPAATVRAECPQDNIVFVALGEELVRLARTFSHTAFDREAALRHFQREHRGRLNELGYALGGPARAEYDAGMLLKWAFVGLTQYDLVLHTDLDVDLGLAGATDAQARVWATELPPLLESRERLIASLDGSGLINGGALLIRPSQRLYADGLALLRTNSFSPKLGFNASGRPAAIVPLGLQRAADPLNRSRSMRDSYALRADDWTFVGAAADQGLFPLVFAVRHRALRLARRADFTVHHFIGRKKPWSKRASCPAYWAGLGLIERAPAHDRVGGAPEYTLVPTERAPGPFGSACWPYLRRRAADALAALRSAERREYAAACHGKPQALL</sequence>
<dbReference type="AlphaFoldDB" id="A0A8J6C1S8"/>
<accession>A0A8J6C1S8</accession>
<name>A0A8J6C1S8_DIALT</name>
<organism evidence="1 2">
    <name type="scientific">Diacronema lutheri</name>
    <name type="common">Unicellular marine alga</name>
    <name type="synonym">Monochrysis lutheri</name>
    <dbReference type="NCBI Taxonomy" id="2081491"/>
    <lineage>
        <taxon>Eukaryota</taxon>
        <taxon>Haptista</taxon>
        <taxon>Haptophyta</taxon>
        <taxon>Pavlovophyceae</taxon>
        <taxon>Pavlovales</taxon>
        <taxon>Pavlovaceae</taxon>
        <taxon>Diacronema</taxon>
    </lineage>
</organism>
<protein>
    <submittedName>
        <fullName evidence="1">Uncharacterized protein</fullName>
    </submittedName>
</protein>
<dbReference type="EMBL" id="JAGTXO010000044">
    <property type="protein sequence ID" value="KAG8459112.1"/>
    <property type="molecule type" value="Genomic_DNA"/>
</dbReference>
<keyword evidence="2" id="KW-1185">Reference proteome</keyword>
<evidence type="ECO:0000313" key="1">
    <source>
        <dbReference type="EMBL" id="KAG8459112.1"/>
    </source>
</evidence>
<reference evidence="1" key="1">
    <citation type="submission" date="2021-05" db="EMBL/GenBank/DDBJ databases">
        <title>The genome of the haptophyte Pavlova lutheri (Diacronema luteri, Pavlovales) - a model for lipid biosynthesis in eukaryotic algae.</title>
        <authorList>
            <person name="Hulatt C.J."/>
            <person name="Posewitz M.C."/>
        </authorList>
    </citation>
    <scope>NUCLEOTIDE SEQUENCE</scope>
    <source>
        <strain evidence="1">NIVA-4/92</strain>
    </source>
</reference>